<reference evidence="2 3" key="1">
    <citation type="journal article" date="2006" name="Nature">
        <title>Global trends of whole-genome duplications revealed by the ciliate Paramecium tetraurelia.</title>
        <authorList>
            <consortium name="Genoscope"/>
            <person name="Aury J.-M."/>
            <person name="Jaillon O."/>
            <person name="Duret L."/>
            <person name="Noel B."/>
            <person name="Jubin C."/>
            <person name="Porcel B.M."/>
            <person name="Segurens B."/>
            <person name="Daubin V."/>
            <person name="Anthouard V."/>
            <person name="Aiach N."/>
            <person name="Arnaiz O."/>
            <person name="Billaut A."/>
            <person name="Beisson J."/>
            <person name="Blanc I."/>
            <person name="Bouhouche K."/>
            <person name="Camara F."/>
            <person name="Duharcourt S."/>
            <person name="Guigo R."/>
            <person name="Gogendeau D."/>
            <person name="Katinka M."/>
            <person name="Keller A.-M."/>
            <person name="Kissmehl R."/>
            <person name="Klotz C."/>
            <person name="Koll F."/>
            <person name="Le Moue A."/>
            <person name="Lepere C."/>
            <person name="Malinsky S."/>
            <person name="Nowacki M."/>
            <person name="Nowak J.K."/>
            <person name="Plattner H."/>
            <person name="Poulain J."/>
            <person name="Ruiz F."/>
            <person name="Serrano V."/>
            <person name="Zagulski M."/>
            <person name="Dessen P."/>
            <person name="Betermier M."/>
            <person name="Weissenbach J."/>
            <person name="Scarpelli C."/>
            <person name="Schachter V."/>
            <person name="Sperling L."/>
            <person name="Meyer E."/>
            <person name="Cohen J."/>
            <person name="Wincker P."/>
        </authorList>
    </citation>
    <scope>NUCLEOTIDE SEQUENCE [LARGE SCALE GENOMIC DNA]</scope>
    <source>
        <strain evidence="2 3">Stock d4-2</strain>
    </source>
</reference>
<feature type="transmembrane region" description="Helical" evidence="1">
    <location>
        <begin position="12"/>
        <end position="31"/>
    </location>
</feature>
<dbReference type="Proteomes" id="UP000000600">
    <property type="component" value="Unassembled WGS sequence"/>
</dbReference>
<keyword evidence="1" id="KW-0812">Transmembrane</keyword>
<dbReference type="KEGG" id="ptm:GSPATT00007934001"/>
<accession>A0CJ32</accession>
<dbReference type="HOGENOM" id="CLU_2404265_0_0_1"/>
<dbReference type="RefSeq" id="XP_001438196.1">
    <property type="nucleotide sequence ID" value="XM_001438159.1"/>
</dbReference>
<proteinExistence type="predicted"/>
<keyword evidence="3" id="KW-1185">Reference proteome</keyword>
<evidence type="ECO:0008006" key="4">
    <source>
        <dbReference type="Google" id="ProtNLM"/>
    </source>
</evidence>
<keyword evidence="1" id="KW-0472">Membrane</keyword>
<keyword evidence="1" id="KW-1133">Transmembrane helix</keyword>
<evidence type="ECO:0000313" key="2">
    <source>
        <dbReference type="EMBL" id="CAK70799.1"/>
    </source>
</evidence>
<organism evidence="2 3">
    <name type="scientific">Paramecium tetraurelia</name>
    <dbReference type="NCBI Taxonomy" id="5888"/>
    <lineage>
        <taxon>Eukaryota</taxon>
        <taxon>Sar</taxon>
        <taxon>Alveolata</taxon>
        <taxon>Ciliophora</taxon>
        <taxon>Intramacronucleata</taxon>
        <taxon>Oligohymenophorea</taxon>
        <taxon>Peniculida</taxon>
        <taxon>Parameciidae</taxon>
        <taxon>Paramecium</taxon>
    </lineage>
</organism>
<dbReference type="InParanoid" id="A0CJ32"/>
<evidence type="ECO:0000256" key="1">
    <source>
        <dbReference type="SAM" id="Phobius"/>
    </source>
</evidence>
<sequence length="93" mass="11159">MDLNTIQKKCLIFLFTRSNILFGFCYFYIYLAQQCLYSIKCINNNNKEVRKTIIKPKQMYNVQISIDQIMIAIKINVIHIYTLNHDNKTQKYL</sequence>
<evidence type="ECO:0000313" key="3">
    <source>
        <dbReference type="Proteomes" id="UP000000600"/>
    </source>
</evidence>
<gene>
    <name evidence="2" type="ORF">GSPATT00007934001</name>
</gene>
<protein>
    <recommendedName>
        <fullName evidence="4">Transmembrane protein</fullName>
    </recommendedName>
</protein>
<dbReference type="GeneID" id="5023981"/>
<name>A0CJ32_PARTE</name>
<dbReference type="AlphaFoldDB" id="A0CJ32"/>
<dbReference type="EMBL" id="CT868085">
    <property type="protein sequence ID" value="CAK70799.1"/>
    <property type="molecule type" value="Genomic_DNA"/>
</dbReference>